<dbReference type="STRING" id="648996.Theam_1706"/>
<sequence>MSRIDEFVAQEIGSIKEKEKAAQALVERYRGRLSELLFGSLLLEHFMGFNLSEIPWADYTRRFVEGLNNRPEKVTYLEDFLLNSLWSGFSSCKESARGEGNSVLFGKLLFTFPGATAASLFVYRSFSPVWSEVLLLVLLGAVFFSDRLKRPFFALAALLSLLLWSVFTHLWDGFWTHSLYFKGAAVWLPFLFLYLFLSPLYPYAVCFLRASWEFAPFAQEFLKKAAERFGGKGQVS</sequence>
<dbReference type="RefSeq" id="WP_013538447.1">
    <property type="nucleotide sequence ID" value="NC_014926.1"/>
</dbReference>
<proteinExistence type="predicted"/>
<name>E8T5T6_THEA1</name>
<feature type="transmembrane region" description="Helical" evidence="1">
    <location>
        <begin position="152"/>
        <end position="171"/>
    </location>
</feature>
<dbReference type="HOGENOM" id="CLU_1174976_0_0_0"/>
<feature type="transmembrane region" description="Helical" evidence="1">
    <location>
        <begin position="183"/>
        <end position="204"/>
    </location>
</feature>
<reference evidence="2" key="1">
    <citation type="submission" date="2011-01" db="EMBL/GenBank/DDBJ databases">
        <title>Complete sequence of chromosome of Thermovibrio ammonificans HB-1.</title>
        <authorList>
            <consortium name="US DOE Joint Genome Institute"/>
            <person name="Lucas S."/>
            <person name="Copeland A."/>
            <person name="Lapidus A."/>
            <person name="Cheng J.-F."/>
            <person name="Goodwin L."/>
            <person name="Pitluck S."/>
            <person name="Davenport K."/>
            <person name="Detter J.C."/>
            <person name="Han C."/>
            <person name="Tapia R."/>
            <person name="Land M."/>
            <person name="Hauser L."/>
            <person name="Kyrpides N."/>
            <person name="Ivanova N."/>
            <person name="Ovchinnikova G."/>
            <person name="Vetriani C."/>
            <person name="Woyke T."/>
        </authorList>
    </citation>
    <scope>NUCLEOTIDE SEQUENCE [LARGE SCALE GENOMIC DNA]</scope>
    <source>
        <strain evidence="2">HB-1</strain>
    </source>
</reference>
<evidence type="ECO:0000256" key="1">
    <source>
        <dbReference type="SAM" id="Phobius"/>
    </source>
</evidence>
<keyword evidence="3" id="KW-1185">Reference proteome</keyword>
<keyword evidence="1" id="KW-1133">Transmembrane helix</keyword>
<evidence type="ECO:0000313" key="2">
    <source>
        <dbReference type="EMBL" id="ADU97662.1"/>
    </source>
</evidence>
<dbReference type="EMBL" id="CP002444">
    <property type="protein sequence ID" value="ADU97662.1"/>
    <property type="molecule type" value="Genomic_DNA"/>
</dbReference>
<keyword evidence="1" id="KW-0812">Transmembrane</keyword>
<accession>E8T5T6</accession>
<dbReference type="KEGG" id="tam:Theam_1706"/>
<feature type="transmembrane region" description="Helical" evidence="1">
    <location>
        <begin position="103"/>
        <end position="123"/>
    </location>
</feature>
<gene>
    <name evidence="2" type="ordered locus">Theam_1706</name>
</gene>
<dbReference type="Proteomes" id="UP000006362">
    <property type="component" value="Chromosome"/>
</dbReference>
<dbReference type="AlphaFoldDB" id="E8T5T6"/>
<organism evidence="2 3">
    <name type="scientific">Thermovibrio ammonificans (strain DSM 15698 / JCM 12110 / HB-1)</name>
    <dbReference type="NCBI Taxonomy" id="648996"/>
    <lineage>
        <taxon>Bacteria</taxon>
        <taxon>Pseudomonadati</taxon>
        <taxon>Aquificota</taxon>
        <taxon>Aquificia</taxon>
        <taxon>Desulfurobacteriales</taxon>
        <taxon>Desulfurobacteriaceae</taxon>
        <taxon>Thermovibrio</taxon>
    </lineage>
</organism>
<evidence type="ECO:0000313" key="3">
    <source>
        <dbReference type="Proteomes" id="UP000006362"/>
    </source>
</evidence>
<feature type="transmembrane region" description="Helical" evidence="1">
    <location>
        <begin position="129"/>
        <end position="145"/>
    </location>
</feature>
<keyword evidence="1" id="KW-0472">Membrane</keyword>
<protein>
    <submittedName>
        <fullName evidence="2">Uncharacterized protein</fullName>
    </submittedName>
</protein>